<dbReference type="RefSeq" id="WP_145267481.1">
    <property type="nucleotide sequence ID" value="NZ_CP036426.1"/>
</dbReference>
<dbReference type="Proteomes" id="UP000317835">
    <property type="component" value="Chromosome"/>
</dbReference>
<accession>A0A518GWT8</accession>
<keyword evidence="4" id="KW-1185">Reference proteome</keyword>
<name>A0A518GWT8_9BACT</name>
<dbReference type="KEGG" id="tpla:ElP_09020"/>
<dbReference type="OrthoDB" id="252502at2"/>
<evidence type="ECO:0000259" key="2">
    <source>
        <dbReference type="PROSITE" id="PS50151"/>
    </source>
</evidence>
<feature type="domain" description="UVR" evidence="2">
    <location>
        <begin position="235"/>
        <end position="264"/>
    </location>
</feature>
<evidence type="ECO:0000256" key="1">
    <source>
        <dbReference type="ARBA" id="ARBA00023236"/>
    </source>
</evidence>
<gene>
    <name evidence="3" type="ORF">ElP_09020</name>
</gene>
<dbReference type="Pfam" id="PF02151">
    <property type="entry name" value="UVR"/>
    <property type="match status" value="1"/>
</dbReference>
<dbReference type="PROSITE" id="PS50151">
    <property type="entry name" value="UVR"/>
    <property type="match status" value="1"/>
</dbReference>
<dbReference type="EMBL" id="CP036426">
    <property type="protein sequence ID" value="QDV33060.1"/>
    <property type="molecule type" value="Genomic_DNA"/>
</dbReference>
<keyword evidence="1" id="KW-0742">SOS response</keyword>
<organism evidence="3 4">
    <name type="scientific">Tautonia plasticadhaerens</name>
    <dbReference type="NCBI Taxonomy" id="2527974"/>
    <lineage>
        <taxon>Bacteria</taxon>
        <taxon>Pseudomonadati</taxon>
        <taxon>Planctomycetota</taxon>
        <taxon>Planctomycetia</taxon>
        <taxon>Isosphaerales</taxon>
        <taxon>Isosphaeraceae</taxon>
        <taxon>Tautonia</taxon>
    </lineage>
</organism>
<keyword evidence="1" id="KW-0227">DNA damage</keyword>
<dbReference type="AlphaFoldDB" id="A0A518GWT8"/>
<protein>
    <submittedName>
        <fullName evidence="3">UvrB/uvrC motif protein</fullName>
    </submittedName>
</protein>
<dbReference type="InterPro" id="IPR001943">
    <property type="entry name" value="UVR_dom"/>
</dbReference>
<evidence type="ECO:0000313" key="4">
    <source>
        <dbReference type="Proteomes" id="UP000317835"/>
    </source>
</evidence>
<reference evidence="3 4" key="1">
    <citation type="submission" date="2019-02" db="EMBL/GenBank/DDBJ databases">
        <title>Deep-cultivation of Planctomycetes and their phenomic and genomic characterization uncovers novel biology.</title>
        <authorList>
            <person name="Wiegand S."/>
            <person name="Jogler M."/>
            <person name="Boedeker C."/>
            <person name="Pinto D."/>
            <person name="Vollmers J."/>
            <person name="Rivas-Marin E."/>
            <person name="Kohn T."/>
            <person name="Peeters S.H."/>
            <person name="Heuer A."/>
            <person name="Rast P."/>
            <person name="Oberbeckmann S."/>
            <person name="Bunk B."/>
            <person name="Jeske O."/>
            <person name="Meyerdierks A."/>
            <person name="Storesund J.E."/>
            <person name="Kallscheuer N."/>
            <person name="Luecker S."/>
            <person name="Lage O.M."/>
            <person name="Pohl T."/>
            <person name="Merkel B.J."/>
            <person name="Hornburger P."/>
            <person name="Mueller R.-W."/>
            <person name="Bruemmer F."/>
            <person name="Labrenz M."/>
            <person name="Spormann A.M."/>
            <person name="Op den Camp H."/>
            <person name="Overmann J."/>
            <person name="Amann R."/>
            <person name="Jetten M.S.M."/>
            <person name="Mascher T."/>
            <person name="Medema M.H."/>
            <person name="Devos D.P."/>
            <person name="Kaster A.-K."/>
            <person name="Ovreas L."/>
            <person name="Rohde M."/>
            <person name="Galperin M.Y."/>
            <person name="Jogler C."/>
        </authorList>
    </citation>
    <scope>NUCLEOTIDE SEQUENCE [LARGE SCALE GENOMIC DNA]</scope>
    <source>
        <strain evidence="3 4">ElP</strain>
    </source>
</reference>
<dbReference type="GO" id="GO:0009432">
    <property type="term" value="P:SOS response"/>
    <property type="evidence" value="ECO:0007669"/>
    <property type="project" value="UniProtKB-KW"/>
</dbReference>
<dbReference type="InterPro" id="IPR036876">
    <property type="entry name" value="UVR_dom_sf"/>
</dbReference>
<dbReference type="SUPFAM" id="SSF46600">
    <property type="entry name" value="C-terminal UvrC-binding domain of UvrB"/>
    <property type="match status" value="1"/>
</dbReference>
<proteinExistence type="predicted"/>
<sequence length="270" mass="31442">MRRDIDEALKGWPYDPELDEVEAREIRARDGRTVVQLRIDLGLLQMELDDRPDGARPRGFATYLDYLRHRSRIRRRRRNDPVDSGPSGWTMSPEHCSEADRELVQFYHRRVAMLSLQHYDRALRDADHSLALMDFIADFGPTAEYVDRHERLRGGILFDRTQAAAAMALERTSPEEAIDAIRDGIGRLERHSQDHLDADDPGRLEFLAEPEQPETSAIAYVERLRRLEKEVRHHFEVPKTLREQLDEAVEHEDYERAARLRDQINSRAGG</sequence>
<evidence type="ECO:0000313" key="3">
    <source>
        <dbReference type="EMBL" id="QDV33060.1"/>
    </source>
</evidence>